<dbReference type="AlphaFoldDB" id="K3X2P9"/>
<dbReference type="EMBL" id="GL376571">
    <property type="status" value="NOT_ANNOTATED_CDS"/>
    <property type="molecule type" value="Genomic_DNA"/>
</dbReference>
<dbReference type="eggNOG" id="KOG0191">
    <property type="taxonomic scope" value="Eukaryota"/>
</dbReference>
<dbReference type="PANTHER" id="PTHR45815:SF3">
    <property type="entry name" value="PROTEIN DISULFIDE-ISOMERASE A6"/>
    <property type="match status" value="1"/>
</dbReference>
<evidence type="ECO:0000256" key="2">
    <source>
        <dbReference type="ARBA" id="ARBA00022729"/>
    </source>
</evidence>
<dbReference type="InterPro" id="IPR017937">
    <property type="entry name" value="Thioredoxin_CS"/>
</dbReference>
<dbReference type="PROSITE" id="PS51352">
    <property type="entry name" value="THIOREDOXIN_2"/>
    <property type="match status" value="1"/>
</dbReference>
<keyword evidence="3" id="KW-0677">Repeat</keyword>
<reference evidence="10" key="3">
    <citation type="submission" date="2015-02" db="UniProtKB">
        <authorList>
            <consortium name="EnsemblProtists"/>
        </authorList>
    </citation>
    <scope>IDENTIFICATION</scope>
    <source>
        <strain evidence="10">DAOM BR144</strain>
    </source>
</reference>
<dbReference type="PANTHER" id="PTHR45815">
    <property type="entry name" value="PROTEIN DISULFIDE-ISOMERASE A6"/>
    <property type="match status" value="1"/>
</dbReference>
<dbReference type="PRINTS" id="PR00421">
    <property type="entry name" value="THIOREDOXIN"/>
</dbReference>
<dbReference type="InterPro" id="IPR036249">
    <property type="entry name" value="Thioredoxin-like_sf"/>
</dbReference>
<organism evidence="10 11">
    <name type="scientific">Globisporangium ultimum (strain ATCC 200006 / CBS 805.95 / DAOM BR144)</name>
    <name type="common">Pythium ultimum</name>
    <dbReference type="NCBI Taxonomy" id="431595"/>
    <lineage>
        <taxon>Eukaryota</taxon>
        <taxon>Sar</taxon>
        <taxon>Stramenopiles</taxon>
        <taxon>Oomycota</taxon>
        <taxon>Peronosporomycetes</taxon>
        <taxon>Pythiales</taxon>
        <taxon>Pythiaceae</taxon>
        <taxon>Globisporangium</taxon>
    </lineage>
</organism>
<keyword evidence="5" id="KW-1015">Disulfide bond</keyword>
<sequence>MVTRVQRAQRAWLLLAAVALCCAVLAPRDAYVCAEYTAKDDVVILTDKNFEKEVLNSGDYWLVEFYAPWCGHCQKLEPEYKAAAKKLKKHARFGAINADEYKSLAQKYQIKGFPTIKEFGAKKKKPKDYQGGRTKNDIVQYVKNSEEAKKLGVSSASITTLEFSSVHTFLTQNEKVPSAIFFGSVAKKTKKKASGKSPSWLSSVAEKFMKGKKKKKPTVQIGFVPGSEDKIAKHFGIEDEKLPAVVFVNPSGTKFVVSDIDSLNEAKAKEFISKSLQLDDAAIEALASVPLFPSPEVAKKKPKTHLNRLDENSMRDCLKKKGKMCVVIAKPAGPSTDEMLKTLAKVYRRDPFKFLVSEKDAVIFRSLASFLGAQESEVIVLKPGRKVKYSTLPGSNDETAIGKYLDKIIDGSIPFSPITIQDSDVNLDLSGSAAASTKTDDEPVHEEL</sequence>
<keyword evidence="11" id="KW-1185">Reference proteome</keyword>
<evidence type="ECO:0000256" key="1">
    <source>
        <dbReference type="ARBA" id="ARBA00006347"/>
    </source>
</evidence>
<evidence type="ECO:0000256" key="4">
    <source>
        <dbReference type="ARBA" id="ARBA00022824"/>
    </source>
</evidence>
<dbReference type="PROSITE" id="PS00194">
    <property type="entry name" value="THIOREDOXIN_1"/>
    <property type="match status" value="1"/>
</dbReference>
<dbReference type="FunFam" id="3.40.30.10:FF:000107">
    <property type="entry name" value="Protein disulfide-isomerase 5-2"/>
    <property type="match status" value="1"/>
</dbReference>
<dbReference type="GO" id="GO:0015035">
    <property type="term" value="F:protein-disulfide reductase activity"/>
    <property type="evidence" value="ECO:0007669"/>
    <property type="project" value="TreeGrafter"/>
</dbReference>
<feature type="chain" id="PRO_5003868341" description="Thioredoxin domain-containing protein" evidence="8">
    <location>
        <begin position="24"/>
        <end position="448"/>
    </location>
</feature>
<reference evidence="11" key="2">
    <citation type="submission" date="2010-04" db="EMBL/GenBank/DDBJ databases">
        <authorList>
            <person name="Buell R."/>
            <person name="Hamilton J."/>
            <person name="Hostetler J."/>
        </authorList>
    </citation>
    <scope>NUCLEOTIDE SEQUENCE [LARGE SCALE GENOMIC DNA]</scope>
    <source>
        <strain evidence="11">DAOM:BR144</strain>
    </source>
</reference>
<dbReference type="EnsemblProtists" id="PYU1_T011498">
    <property type="protein sequence ID" value="PYU1_T011498"/>
    <property type="gene ID" value="PYU1_G011472"/>
</dbReference>
<protein>
    <recommendedName>
        <fullName evidence="9">Thioredoxin domain-containing protein</fullName>
    </recommendedName>
</protein>
<dbReference type="NCBIfam" id="TIGR01126">
    <property type="entry name" value="pdi_dom"/>
    <property type="match status" value="1"/>
</dbReference>
<feature type="signal peptide" evidence="8">
    <location>
        <begin position="1"/>
        <end position="23"/>
    </location>
</feature>
<comment type="similarity">
    <text evidence="1 7">Belongs to the protein disulfide isomerase family.</text>
</comment>
<proteinExistence type="inferred from homology"/>
<dbReference type="SUPFAM" id="SSF52833">
    <property type="entry name" value="Thioredoxin-like"/>
    <property type="match status" value="1"/>
</dbReference>
<dbReference type="VEuPathDB" id="FungiDB:PYU1_G011472"/>
<evidence type="ECO:0000256" key="7">
    <source>
        <dbReference type="RuleBase" id="RU004208"/>
    </source>
</evidence>
<keyword evidence="2 8" id="KW-0732">Signal</keyword>
<evidence type="ECO:0000256" key="8">
    <source>
        <dbReference type="SAM" id="SignalP"/>
    </source>
</evidence>
<accession>K3X2P9</accession>
<dbReference type="InParanoid" id="K3X2P9"/>
<reference evidence="11" key="1">
    <citation type="journal article" date="2010" name="Genome Biol.">
        <title>Genome sequence of the necrotrophic plant pathogen Pythium ultimum reveals original pathogenicity mechanisms and effector repertoire.</title>
        <authorList>
            <person name="Levesque C.A."/>
            <person name="Brouwer H."/>
            <person name="Cano L."/>
            <person name="Hamilton J.P."/>
            <person name="Holt C."/>
            <person name="Huitema E."/>
            <person name="Raffaele S."/>
            <person name="Robideau G.P."/>
            <person name="Thines M."/>
            <person name="Win J."/>
            <person name="Zerillo M.M."/>
            <person name="Beakes G.W."/>
            <person name="Boore J.L."/>
            <person name="Busam D."/>
            <person name="Dumas B."/>
            <person name="Ferriera S."/>
            <person name="Fuerstenberg S.I."/>
            <person name="Gachon C.M."/>
            <person name="Gaulin E."/>
            <person name="Govers F."/>
            <person name="Grenville-Briggs L."/>
            <person name="Horner N."/>
            <person name="Hostetler J."/>
            <person name="Jiang R.H."/>
            <person name="Johnson J."/>
            <person name="Krajaejun T."/>
            <person name="Lin H."/>
            <person name="Meijer H.J."/>
            <person name="Moore B."/>
            <person name="Morris P."/>
            <person name="Phuntmart V."/>
            <person name="Puiu D."/>
            <person name="Shetty J."/>
            <person name="Stajich J.E."/>
            <person name="Tripathy S."/>
            <person name="Wawra S."/>
            <person name="van West P."/>
            <person name="Whitty B.R."/>
            <person name="Coutinho P.M."/>
            <person name="Henrissat B."/>
            <person name="Martin F."/>
            <person name="Thomas P.D."/>
            <person name="Tyler B.M."/>
            <person name="De Vries R.P."/>
            <person name="Kamoun S."/>
            <person name="Yandell M."/>
            <person name="Tisserat N."/>
            <person name="Buell C.R."/>
        </authorList>
    </citation>
    <scope>NUCLEOTIDE SEQUENCE</scope>
    <source>
        <strain evidence="11">DAOM:BR144</strain>
    </source>
</reference>
<feature type="domain" description="Thioredoxin" evidence="9">
    <location>
        <begin position="25"/>
        <end position="147"/>
    </location>
</feature>
<dbReference type="InterPro" id="IPR005788">
    <property type="entry name" value="PDI_thioredoxin-like_dom"/>
</dbReference>
<evidence type="ECO:0000256" key="3">
    <source>
        <dbReference type="ARBA" id="ARBA00022737"/>
    </source>
</evidence>
<evidence type="ECO:0000313" key="10">
    <source>
        <dbReference type="EnsemblProtists" id="PYU1_T011498"/>
    </source>
</evidence>
<dbReference type="OMA" id="PGRKVKY"/>
<dbReference type="STRING" id="431595.K3X2P9"/>
<dbReference type="InterPro" id="IPR013766">
    <property type="entry name" value="Thioredoxin_domain"/>
</dbReference>
<dbReference type="GO" id="GO:0034976">
    <property type="term" value="P:response to endoplasmic reticulum stress"/>
    <property type="evidence" value="ECO:0007669"/>
    <property type="project" value="TreeGrafter"/>
</dbReference>
<dbReference type="HOGENOM" id="CLU_611788_0_0_1"/>
<dbReference type="Proteomes" id="UP000019132">
    <property type="component" value="Unassembled WGS sequence"/>
</dbReference>
<keyword evidence="6" id="KW-0676">Redox-active center</keyword>
<dbReference type="GO" id="GO:0003756">
    <property type="term" value="F:protein disulfide isomerase activity"/>
    <property type="evidence" value="ECO:0007669"/>
    <property type="project" value="InterPro"/>
</dbReference>
<evidence type="ECO:0000259" key="9">
    <source>
        <dbReference type="PROSITE" id="PS51352"/>
    </source>
</evidence>
<evidence type="ECO:0000256" key="6">
    <source>
        <dbReference type="ARBA" id="ARBA00023284"/>
    </source>
</evidence>
<dbReference type="Gene3D" id="3.40.30.10">
    <property type="entry name" value="Glutaredoxin"/>
    <property type="match status" value="2"/>
</dbReference>
<evidence type="ECO:0000313" key="11">
    <source>
        <dbReference type="Proteomes" id="UP000019132"/>
    </source>
</evidence>
<name>K3X2P9_GLOUD</name>
<keyword evidence="4" id="KW-0256">Endoplasmic reticulum</keyword>
<dbReference type="Pfam" id="PF00085">
    <property type="entry name" value="Thioredoxin"/>
    <property type="match status" value="1"/>
</dbReference>
<evidence type="ECO:0000256" key="5">
    <source>
        <dbReference type="ARBA" id="ARBA00023157"/>
    </source>
</evidence>
<dbReference type="GO" id="GO:0005788">
    <property type="term" value="C:endoplasmic reticulum lumen"/>
    <property type="evidence" value="ECO:0007669"/>
    <property type="project" value="TreeGrafter"/>
</dbReference>